<evidence type="ECO:0000313" key="1">
    <source>
        <dbReference type="EMBL" id="GAV19968.1"/>
    </source>
</evidence>
<reference evidence="1 2" key="1">
    <citation type="journal article" date="2017" name="Arch. Microbiol.">
        <title>Mariprofundus micogutta sp. nov., a novel iron-oxidizing zetaproteobacterium isolated from a deep-sea hydrothermal field at the Bayonnaise knoll of the Izu-Ogasawara arc, and a description of Mariprofundales ord. nov. and Zetaproteobacteria classis nov.</title>
        <authorList>
            <person name="Makita H."/>
            <person name="Tanaka E."/>
            <person name="Mitsunobu S."/>
            <person name="Miyazaki M."/>
            <person name="Nunoura T."/>
            <person name="Uematsu K."/>
            <person name="Takaki Y."/>
            <person name="Nishi S."/>
            <person name="Shimamura S."/>
            <person name="Takai K."/>
        </authorList>
    </citation>
    <scope>NUCLEOTIDE SEQUENCE [LARGE SCALE GENOMIC DNA]</scope>
    <source>
        <strain evidence="1 2">ET2</strain>
    </source>
</reference>
<keyword evidence="2" id="KW-1185">Reference proteome</keyword>
<accession>A0A1L8CM27</accession>
<dbReference type="AlphaFoldDB" id="A0A1L8CM27"/>
<protein>
    <submittedName>
        <fullName evidence="1">Uncharacterized protein</fullName>
    </submittedName>
</protein>
<evidence type="ECO:0000313" key="2">
    <source>
        <dbReference type="Proteomes" id="UP000231632"/>
    </source>
</evidence>
<organism evidence="1 2">
    <name type="scientific">Mariprofundus micogutta</name>
    <dbReference type="NCBI Taxonomy" id="1921010"/>
    <lineage>
        <taxon>Bacteria</taxon>
        <taxon>Pseudomonadati</taxon>
        <taxon>Pseudomonadota</taxon>
        <taxon>Candidatius Mariprofundia</taxon>
        <taxon>Mariprofundales</taxon>
        <taxon>Mariprofundaceae</taxon>
        <taxon>Mariprofundus</taxon>
    </lineage>
</organism>
<sequence length="50" mass="5473">MGRLYSRPLGEGQEPRITIPSHVHNAGFQLAEGRELSTATLPLRDSVLSN</sequence>
<comment type="caution">
    <text evidence="1">The sequence shown here is derived from an EMBL/GenBank/DDBJ whole genome shotgun (WGS) entry which is preliminary data.</text>
</comment>
<proteinExistence type="predicted"/>
<dbReference type="EMBL" id="BDFD01000006">
    <property type="protein sequence ID" value="GAV19968.1"/>
    <property type="molecule type" value="Genomic_DNA"/>
</dbReference>
<name>A0A1L8CM27_9PROT</name>
<gene>
    <name evidence="1" type="ORF">MMIC_P0929</name>
</gene>
<dbReference type="Proteomes" id="UP000231632">
    <property type="component" value="Unassembled WGS sequence"/>
</dbReference>